<keyword evidence="1" id="KW-0732">Signal</keyword>
<evidence type="ECO:0000256" key="1">
    <source>
        <dbReference type="SAM" id="SignalP"/>
    </source>
</evidence>
<reference evidence="2" key="1">
    <citation type="submission" date="2013-10" db="EMBL/GenBank/DDBJ databases">
        <title>Genomic analysis of the causative agents of coccidiosis in chickens.</title>
        <authorList>
            <person name="Reid A.J."/>
            <person name="Blake D."/>
            <person name="Billington K."/>
            <person name="Browne H."/>
            <person name="Dunn M."/>
            <person name="Hung S."/>
            <person name="Kawahara F."/>
            <person name="Miranda-Saavedra D."/>
            <person name="Mourier T."/>
            <person name="Nagra H."/>
            <person name="Otto T.D."/>
            <person name="Rawlings N."/>
            <person name="Sanchez A."/>
            <person name="Sanders M."/>
            <person name="Subramaniam C."/>
            <person name="Tay Y."/>
            <person name="Dear P."/>
            <person name="Doerig C."/>
            <person name="Gruber A."/>
            <person name="Parkinson J."/>
            <person name="Shirley M."/>
            <person name="Wan K.L."/>
            <person name="Berriman M."/>
            <person name="Tomley F."/>
            <person name="Pain A."/>
        </authorList>
    </citation>
    <scope>NUCLEOTIDE SEQUENCE [LARGE SCALE GENOMIC DNA]</scope>
    <source>
        <strain evidence="2">Houghton</strain>
    </source>
</reference>
<dbReference type="AlphaFoldDB" id="U6JZX2"/>
<accession>U6JZX2</accession>
<dbReference type="OrthoDB" id="348012at2759"/>
<gene>
    <name evidence="2" type="ORF">EMH_0051220</name>
</gene>
<feature type="signal peptide" evidence="1">
    <location>
        <begin position="1"/>
        <end position="23"/>
    </location>
</feature>
<keyword evidence="3" id="KW-1185">Reference proteome</keyword>
<evidence type="ECO:0000313" key="2">
    <source>
        <dbReference type="EMBL" id="CDJ29612.1"/>
    </source>
</evidence>
<dbReference type="VEuPathDB" id="ToxoDB:EMH_0051220"/>
<dbReference type="RefSeq" id="XP_013352181.1">
    <property type="nucleotide sequence ID" value="XM_013496727.1"/>
</dbReference>
<dbReference type="GeneID" id="25379801"/>
<name>U6JZX2_9EIME</name>
<evidence type="ECO:0000313" key="3">
    <source>
        <dbReference type="Proteomes" id="UP000030744"/>
    </source>
</evidence>
<evidence type="ECO:0008006" key="4">
    <source>
        <dbReference type="Google" id="ProtNLM"/>
    </source>
</evidence>
<sequence length="254" mass="27154">MAPFYKTAAAFCLVGLFGLQCGAQTPATYKYEVAKVGEDAYLTVNLARNGQISAKTSLVEKDTELVGTLETKVKADEAEPKASCDELLTEDLKKLFNVTVDNKDNPDYRKLVQDALNTGLTDFGATYPADTSAWRNIWGNAKLLSVLHLLGASSTKVACVIANCVKTAGDVGVLSESDDAPEKSVLFCELKPAAAENEAAFSEEYFKELKERTTQLKDMKEEDLEDPIVTSSANVAVPSILTAGLGAILAAISA</sequence>
<feature type="chain" id="PRO_5004672044" description="SAG family member" evidence="1">
    <location>
        <begin position="24"/>
        <end position="254"/>
    </location>
</feature>
<reference evidence="2" key="2">
    <citation type="submission" date="2013-10" db="EMBL/GenBank/DDBJ databases">
        <authorList>
            <person name="Aslett M."/>
        </authorList>
    </citation>
    <scope>NUCLEOTIDE SEQUENCE [LARGE SCALE GENOMIC DNA]</scope>
    <source>
        <strain evidence="2">Houghton</strain>
    </source>
</reference>
<protein>
    <recommendedName>
        <fullName evidence="4">SAG family member</fullName>
    </recommendedName>
</protein>
<dbReference type="EMBL" id="HG682014">
    <property type="protein sequence ID" value="CDJ29612.1"/>
    <property type="molecule type" value="Genomic_DNA"/>
</dbReference>
<dbReference type="Proteomes" id="UP000030744">
    <property type="component" value="Unassembled WGS sequence"/>
</dbReference>
<proteinExistence type="predicted"/>
<organism evidence="2 3">
    <name type="scientific">Eimeria mitis</name>
    <dbReference type="NCBI Taxonomy" id="44415"/>
    <lineage>
        <taxon>Eukaryota</taxon>
        <taxon>Sar</taxon>
        <taxon>Alveolata</taxon>
        <taxon>Apicomplexa</taxon>
        <taxon>Conoidasida</taxon>
        <taxon>Coccidia</taxon>
        <taxon>Eucoccidiorida</taxon>
        <taxon>Eimeriorina</taxon>
        <taxon>Eimeriidae</taxon>
        <taxon>Eimeria</taxon>
    </lineage>
</organism>